<comment type="similarity">
    <text evidence="1">Belongs to the GHMP kinase family. GalK subfamily.</text>
</comment>
<dbReference type="FunFam" id="1.20.1440.340:FF:000003">
    <property type="entry name" value="GAL1p Galactokinase"/>
    <property type="match status" value="1"/>
</dbReference>
<keyword evidence="3" id="KW-0067">ATP-binding</keyword>
<dbReference type="Gene3D" id="3.30.230.10">
    <property type="match status" value="1"/>
</dbReference>
<evidence type="ECO:0000256" key="3">
    <source>
        <dbReference type="ARBA" id="ARBA00022840"/>
    </source>
</evidence>
<dbReference type="PIRSF" id="PIRSF000530">
    <property type="entry name" value="Galactokinase"/>
    <property type="match status" value="1"/>
</dbReference>
<evidence type="ECO:0000256" key="4">
    <source>
        <dbReference type="ARBA" id="ARBA00023144"/>
    </source>
</evidence>
<sequence length="529" mass="59092">MPHPVPVLQLPEVYSPLVLSDETERVKALGTKFEKMYHHKPAFIARAPGRLNMIGEHIDTSGYSVFPMAIERDVLMAASYMPGPGDLRVVLANVASRFSHTSFSCDLTKPESLHLLTMTTHRWANYFMVALRGLLDDFPPEVRQNTHGVLHVLVDGTIPPESSLSSSAAMTTASSLVVIMAFGMHDCIDRKRLTEKATSSERLIGVSTGGMDQAASVFGEMGKALYVSFAPTLHTEPIQMPKWEEYLFLITNTLIKSDKKANAPTQYNLRVVELRIAAYLISRELGVQISSPSPFPSQLRAIADAYWEANPNELEEIMRVYEDVRMAYNDAGKEVAQLQAMLNIVEKFLPRRGLTREELEQLTGLSSEAFHHEFLSQVPVHASHFYPHHRAFHVYSEAQRVLRFRAICDTASKKLQSGEACDVHGAYVRLGHVMNESHESLRNMYDCSCPELDLIVHIGRQAGALGSRLTGAGWGGSAVHLVPRDRLEDVKTAMRNMYYSMRIGYMTENNLSEAMFVTDPTQGACYLSL</sequence>
<organism evidence="9 10">
    <name type="scientific">Malassezia caprae</name>
    <dbReference type="NCBI Taxonomy" id="1381934"/>
    <lineage>
        <taxon>Eukaryota</taxon>
        <taxon>Fungi</taxon>
        <taxon>Dikarya</taxon>
        <taxon>Basidiomycota</taxon>
        <taxon>Ustilaginomycotina</taxon>
        <taxon>Malasseziomycetes</taxon>
        <taxon>Malasseziales</taxon>
        <taxon>Malasseziaceae</taxon>
        <taxon>Malassezia</taxon>
    </lineage>
</organism>
<evidence type="ECO:0000259" key="6">
    <source>
        <dbReference type="Pfam" id="PF00288"/>
    </source>
</evidence>
<keyword evidence="2" id="KW-0547">Nucleotide-binding</keyword>
<dbReference type="PRINTS" id="PR00473">
    <property type="entry name" value="GALCTOKINASE"/>
</dbReference>
<accession>A0AAF0IV74</accession>
<keyword evidence="4" id="KW-0299">Galactose metabolism</keyword>
<dbReference type="Pfam" id="PF00288">
    <property type="entry name" value="GHMP_kinases_N"/>
    <property type="match status" value="1"/>
</dbReference>
<dbReference type="PANTHER" id="PTHR10457">
    <property type="entry name" value="MEVALONATE KINASE/GALACTOKINASE"/>
    <property type="match status" value="1"/>
</dbReference>
<dbReference type="InterPro" id="IPR006206">
    <property type="entry name" value="Mevalonate/galactokinase"/>
</dbReference>
<feature type="domain" description="GHMP kinase N-terminal" evidence="6">
    <location>
        <begin position="126"/>
        <end position="219"/>
    </location>
</feature>
<reference evidence="9" key="1">
    <citation type="submission" date="2023-03" db="EMBL/GenBank/DDBJ databases">
        <title>Mating type loci evolution in Malassezia.</title>
        <authorList>
            <person name="Coelho M.A."/>
        </authorList>
    </citation>
    <scope>NUCLEOTIDE SEQUENCE</scope>
    <source>
        <strain evidence="9">CBS 10434</strain>
    </source>
</reference>
<feature type="domain" description="Galactokinase N-terminal" evidence="8">
    <location>
        <begin position="32"/>
        <end position="79"/>
    </location>
</feature>
<evidence type="ECO:0000256" key="5">
    <source>
        <dbReference type="ARBA" id="ARBA00023277"/>
    </source>
</evidence>
<gene>
    <name evidence="9" type="primary">GAL1</name>
    <name evidence="9" type="ORF">MCAP1_001741</name>
</gene>
<dbReference type="InterPro" id="IPR019539">
    <property type="entry name" value="GalKase_N"/>
</dbReference>
<dbReference type="InterPro" id="IPR020568">
    <property type="entry name" value="Ribosomal_Su5_D2-typ_SF"/>
</dbReference>
<dbReference type="Proteomes" id="UP001220961">
    <property type="component" value="Chromosome 3"/>
</dbReference>
<dbReference type="InterPro" id="IPR006204">
    <property type="entry name" value="GHMP_kinase_N_dom"/>
</dbReference>
<dbReference type="EC" id="2.7.1.6" evidence="9"/>
<dbReference type="InterPro" id="IPR013750">
    <property type="entry name" value="GHMP_kinase_C_dom"/>
</dbReference>
<dbReference type="GO" id="GO:0005524">
    <property type="term" value="F:ATP binding"/>
    <property type="evidence" value="ECO:0007669"/>
    <property type="project" value="UniProtKB-KW"/>
</dbReference>
<dbReference type="Pfam" id="PF10509">
    <property type="entry name" value="GalKase_gal_bdg"/>
    <property type="match status" value="1"/>
</dbReference>
<protein>
    <submittedName>
        <fullName evidence="9">Galactokinase</fullName>
        <ecNumber evidence="9">2.7.1.6</ecNumber>
    </submittedName>
</protein>
<dbReference type="PRINTS" id="PR00959">
    <property type="entry name" value="MEVGALKINASE"/>
</dbReference>
<evidence type="ECO:0000259" key="7">
    <source>
        <dbReference type="Pfam" id="PF08544"/>
    </source>
</evidence>
<keyword evidence="9" id="KW-0808">Transferase</keyword>
<dbReference type="InterPro" id="IPR000705">
    <property type="entry name" value="Galactokinase"/>
</dbReference>
<keyword evidence="5" id="KW-0119">Carbohydrate metabolism</keyword>
<dbReference type="Gene3D" id="3.30.70.3170">
    <property type="match status" value="1"/>
</dbReference>
<name>A0AAF0IV74_9BASI</name>
<evidence type="ECO:0000256" key="1">
    <source>
        <dbReference type="ARBA" id="ARBA00006566"/>
    </source>
</evidence>
<dbReference type="GO" id="GO:0006012">
    <property type="term" value="P:galactose metabolic process"/>
    <property type="evidence" value="ECO:0007669"/>
    <property type="project" value="UniProtKB-KW"/>
</dbReference>
<dbReference type="EMBL" id="CP119910">
    <property type="protein sequence ID" value="WFD19509.1"/>
    <property type="molecule type" value="Genomic_DNA"/>
</dbReference>
<dbReference type="GO" id="GO:0005829">
    <property type="term" value="C:cytosol"/>
    <property type="evidence" value="ECO:0007669"/>
    <property type="project" value="TreeGrafter"/>
</dbReference>
<evidence type="ECO:0000313" key="9">
    <source>
        <dbReference type="EMBL" id="WFD19509.1"/>
    </source>
</evidence>
<dbReference type="GO" id="GO:0004335">
    <property type="term" value="F:galactokinase activity"/>
    <property type="evidence" value="ECO:0007669"/>
    <property type="project" value="UniProtKB-EC"/>
</dbReference>
<feature type="domain" description="GHMP kinase C-terminal" evidence="7">
    <location>
        <begin position="425"/>
        <end position="499"/>
    </location>
</feature>
<evidence type="ECO:0000259" key="8">
    <source>
        <dbReference type="Pfam" id="PF10509"/>
    </source>
</evidence>
<dbReference type="InterPro" id="IPR014721">
    <property type="entry name" value="Ribsml_uS5_D2-typ_fold_subgr"/>
</dbReference>
<evidence type="ECO:0000313" key="10">
    <source>
        <dbReference type="Proteomes" id="UP001220961"/>
    </source>
</evidence>
<proteinExistence type="inferred from homology"/>
<dbReference type="AlphaFoldDB" id="A0AAF0IV74"/>
<dbReference type="Gene3D" id="1.20.1440.340">
    <property type="match status" value="1"/>
</dbReference>
<evidence type="ECO:0000256" key="2">
    <source>
        <dbReference type="ARBA" id="ARBA00022741"/>
    </source>
</evidence>
<dbReference type="SUPFAM" id="SSF55060">
    <property type="entry name" value="GHMP Kinase, C-terminal domain"/>
    <property type="match status" value="1"/>
</dbReference>
<dbReference type="PANTHER" id="PTHR10457:SF7">
    <property type="entry name" value="GALACTOKINASE-RELATED"/>
    <property type="match status" value="1"/>
</dbReference>
<dbReference type="NCBIfam" id="TIGR00131">
    <property type="entry name" value="gal_kin"/>
    <property type="match status" value="1"/>
</dbReference>
<dbReference type="Pfam" id="PF08544">
    <property type="entry name" value="GHMP_kinases_C"/>
    <property type="match status" value="1"/>
</dbReference>
<keyword evidence="10" id="KW-1185">Reference proteome</keyword>
<dbReference type="InterPro" id="IPR036554">
    <property type="entry name" value="GHMP_kinase_C_sf"/>
</dbReference>
<dbReference type="SUPFAM" id="SSF54211">
    <property type="entry name" value="Ribosomal protein S5 domain 2-like"/>
    <property type="match status" value="1"/>
</dbReference>